<keyword evidence="3" id="KW-1185">Reference proteome</keyword>
<feature type="non-terminal residue" evidence="1">
    <location>
        <position position="1"/>
    </location>
</feature>
<proteinExistence type="predicted"/>
<evidence type="ECO:0000313" key="1">
    <source>
        <dbReference type="EMBL" id="CAI3998571.1"/>
    </source>
</evidence>
<name>A0A9P1G3V5_9DINO</name>
<protein>
    <submittedName>
        <fullName evidence="1">Uncharacterized protein</fullName>
    </submittedName>
</protein>
<sequence length="101" mass="11604">MVMHCDNIMTASRMCGQGISMFFSAAANLVRGTGQLYDFCVLKAFNSAQVDQRWQWKKGLVTRRLQEDELRRADPVEFFEGLYKNVSGYKMDLKKGIRGDK</sequence>
<dbReference type="AlphaFoldDB" id="A0A9P1G3V5"/>
<dbReference type="EMBL" id="CAMXCT030002503">
    <property type="protein sequence ID" value="CAL4785883.1"/>
    <property type="molecule type" value="Genomic_DNA"/>
</dbReference>
<evidence type="ECO:0000313" key="3">
    <source>
        <dbReference type="Proteomes" id="UP001152797"/>
    </source>
</evidence>
<comment type="caution">
    <text evidence="1">The sequence shown here is derived from an EMBL/GenBank/DDBJ whole genome shotgun (WGS) entry which is preliminary data.</text>
</comment>
<dbReference type="EMBL" id="CAMXCT020002503">
    <property type="protein sequence ID" value="CAL1151946.1"/>
    <property type="molecule type" value="Genomic_DNA"/>
</dbReference>
<dbReference type="Proteomes" id="UP001152797">
    <property type="component" value="Unassembled WGS sequence"/>
</dbReference>
<gene>
    <name evidence="1" type="ORF">C1SCF055_LOCUS24856</name>
</gene>
<organism evidence="1">
    <name type="scientific">Cladocopium goreaui</name>
    <dbReference type="NCBI Taxonomy" id="2562237"/>
    <lineage>
        <taxon>Eukaryota</taxon>
        <taxon>Sar</taxon>
        <taxon>Alveolata</taxon>
        <taxon>Dinophyceae</taxon>
        <taxon>Suessiales</taxon>
        <taxon>Symbiodiniaceae</taxon>
        <taxon>Cladocopium</taxon>
    </lineage>
</organism>
<evidence type="ECO:0000313" key="2">
    <source>
        <dbReference type="EMBL" id="CAL1151946.1"/>
    </source>
</evidence>
<dbReference type="EMBL" id="CAMXCT010002503">
    <property type="protein sequence ID" value="CAI3998571.1"/>
    <property type="molecule type" value="Genomic_DNA"/>
</dbReference>
<reference evidence="1" key="1">
    <citation type="submission" date="2022-10" db="EMBL/GenBank/DDBJ databases">
        <authorList>
            <person name="Chen Y."/>
            <person name="Dougan E. K."/>
            <person name="Chan C."/>
            <person name="Rhodes N."/>
            <person name="Thang M."/>
        </authorList>
    </citation>
    <scope>NUCLEOTIDE SEQUENCE</scope>
</reference>
<accession>A0A9P1G3V5</accession>
<reference evidence="2" key="2">
    <citation type="submission" date="2024-04" db="EMBL/GenBank/DDBJ databases">
        <authorList>
            <person name="Chen Y."/>
            <person name="Shah S."/>
            <person name="Dougan E. K."/>
            <person name="Thang M."/>
            <person name="Chan C."/>
        </authorList>
    </citation>
    <scope>NUCLEOTIDE SEQUENCE [LARGE SCALE GENOMIC DNA]</scope>
</reference>